<protein>
    <submittedName>
        <fullName evidence="3">Metacaspase-1-like</fullName>
    </submittedName>
</protein>
<comment type="similarity">
    <text evidence="1">Belongs to the peptidase C14B family.</text>
</comment>
<dbReference type="InterPro" id="IPR050452">
    <property type="entry name" value="Metacaspase"/>
</dbReference>
<dbReference type="Proteomes" id="UP000265520">
    <property type="component" value="Unassembled WGS sequence"/>
</dbReference>
<dbReference type="EMBL" id="LXQA010005417">
    <property type="protein sequence ID" value="MCH83573.1"/>
    <property type="molecule type" value="Genomic_DNA"/>
</dbReference>
<dbReference type="GO" id="GO:0006508">
    <property type="term" value="P:proteolysis"/>
    <property type="evidence" value="ECO:0007669"/>
    <property type="project" value="InterPro"/>
</dbReference>
<gene>
    <name evidence="3" type="ORF">A2U01_0004399</name>
</gene>
<evidence type="ECO:0000313" key="4">
    <source>
        <dbReference type="Proteomes" id="UP000265520"/>
    </source>
</evidence>
<sequence>MEKELACSDCKPKFVVPTKTTTYRSCECHCQVVCKSTSGYKQSRENCLGAKLFNQTQLHTASRIAPGHSSSLSSTTTINNKRAVLCGVTYSYSGRRYTLKGTVNDVINMKHLLVEKFAFPIQSIRVLTEEQKDPNFIPTKRNIMESLKWLVKDCKLGDSLVFYFSGRGTQQPPHDEKNEIDGFDETICPVDFITAGMITENEINSTIVVPLKEGVKLHAIC</sequence>
<comment type="caution">
    <text evidence="3">The sequence shown here is derived from an EMBL/GenBank/DDBJ whole genome shotgun (WGS) entry which is preliminary data.</text>
</comment>
<dbReference type="GO" id="GO:0005737">
    <property type="term" value="C:cytoplasm"/>
    <property type="evidence" value="ECO:0007669"/>
    <property type="project" value="TreeGrafter"/>
</dbReference>
<dbReference type="Pfam" id="PF00656">
    <property type="entry name" value="Peptidase_C14"/>
    <property type="match status" value="1"/>
</dbReference>
<dbReference type="PANTHER" id="PTHR48104">
    <property type="entry name" value="METACASPASE-4"/>
    <property type="match status" value="1"/>
</dbReference>
<dbReference type="AlphaFoldDB" id="A0A392M8V8"/>
<name>A0A392M8V8_9FABA</name>
<evidence type="ECO:0000259" key="2">
    <source>
        <dbReference type="Pfam" id="PF00656"/>
    </source>
</evidence>
<evidence type="ECO:0000313" key="3">
    <source>
        <dbReference type="EMBL" id="MCH83573.1"/>
    </source>
</evidence>
<keyword evidence="4" id="KW-1185">Reference proteome</keyword>
<dbReference type="PANTHER" id="PTHR48104:SF2">
    <property type="entry name" value="METACASPASE-1-LIKE ISOFORM X1"/>
    <property type="match status" value="1"/>
</dbReference>
<organism evidence="3 4">
    <name type="scientific">Trifolium medium</name>
    <dbReference type="NCBI Taxonomy" id="97028"/>
    <lineage>
        <taxon>Eukaryota</taxon>
        <taxon>Viridiplantae</taxon>
        <taxon>Streptophyta</taxon>
        <taxon>Embryophyta</taxon>
        <taxon>Tracheophyta</taxon>
        <taxon>Spermatophyta</taxon>
        <taxon>Magnoliopsida</taxon>
        <taxon>eudicotyledons</taxon>
        <taxon>Gunneridae</taxon>
        <taxon>Pentapetalae</taxon>
        <taxon>rosids</taxon>
        <taxon>fabids</taxon>
        <taxon>Fabales</taxon>
        <taxon>Fabaceae</taxon>
        <taxon>Papilionoideae</taxon>
        <taxon>50 kb inversion clade</taxon>
        <taxon>NPAAA clade</taxon>
        <taxon>Hologalegina</taxon>
        <taxon>IRL clade</taxon>
        <taxon>Trifolieae</taxon>
        <taxon>Trifolium</taxon>
    </lineage>
</organism>
<dbReference type="GO" id="GO:0004197">
    <property type="term" value="F:cysteine-type endopeptidase activity"/>
    <property type="evidence" value="ECO:0007669"/>
    <property type="project" value="InterPro"/>
</dbReference>
<dbReference type="Gene3D" id="3.40.50.12660">
    <property type="match status" value="1"/>
</dbReference>
<evidence type="ECO:0000256" key="1">
    <source>
        <dbReference type="ARBA" id="ARBA00009005"/>
    </source>
</evidence>
<dbReference type="InterPro" id="IPR011600">
    <property type="entry name" value="Pept_C14_caspase"/>
</dbReference>
<accession>A0A392M8V8</accession>
<feature type="domain" description="Peptidase C14 caspase" evidence="2">
    <location>
        <begin position="81"/>
        <end position="206"/>
    </location>
</feature>
<reference evidence="3 4" key="1">
    <citation type="journal article" date="2018" name="Front. Plant Sci.">
        <title>Red Clover (Trifolium pratense) and Zigzag Clover (T. medium) - A Picture of Genomic Similarities and Differences.</title>
        <authorList>
            <person name="Dluhosova J."/>
            <person name="Istvanek J."/>
            <person name="Nedelnik J."/>
            <person name="Repkova J."/>
        </authorList>
    </citation>
    <scope>NUCLEOTIDE SEQUENCE [LARGE SCALE GENOMIC DNA]</scope>
    <source>
        <strain evidence="4">cv. 10/8</strain>
        <tissue evidence="3">Leaf</tissue>
    </source>
</reference>
<proteinExistence type="inferred from homology"/>